<feature type="non-terminal residue" evidence="2">
    <location>
        <position position="92"/>
    </location>
</feature>
<evidence type="ECO:0000313" key="3">
    <source>
        <dbReference type="Proteomes" id="UP000265520"/>
    </source>
</evidence>
<dbReference type="Proteomes" id="UP000265520">
    <property type="component" value="Unassembled WGS sequence"/>
</dbReference>
<dbReference type="PANTHER" id="PTHR11474:SF76">
    <property type="entry name" value="SHKT DOMAIN-CONTAINING PROTEIN"/>
    <property type="match status" value="1"/>
</dbReference>
<dbReference type="InterPro" id="IPR008922">
    <property type="entry name" value="Di-copper_centre_dom_sf"/>
</dbReference>
<name>A0A392RDF5_9FABA</name>
<dbReference type="PANTHER" id="PTHR11474">
    <property type="entry name" value="TYROSINASE FAMILY MEMBER"/>
    <property type="match status" value="1"/>
</dbReference>
<reference evidence="2 3" key="1">
    <citation type="journal article" date="2018" name="Front. Plant Sci.">
        <title>Red Clover (Trifolium pratense) and Zigzag Clover (T. medium) - A Picture of Genomic Similarities and Differences.</title>
        <authorList>
            <person name="Dluhosova J."/>
            <person name="Istvanek J."/>
            <person name="Nedelnik J."/>
            <person name="Repkova J."/>
        </authorList>
    </citation>
    <scope>NUCLEOTIDE SEQUENCE [LARGE SCALE GENOMIC DNA]</scope>
    <source>
        <strain evidence="3">cv. 10/8</strain>
        <tissue evidence="2">Leaf</tissue>
    </source>
</reference>
<dbReference type="Gene3D" id="1.10.1280.10">
    <property type="entry name" value="Di-copper center containing domain from catechol oxidase"/>
    <property type="match status" value="1"/>
</dbReference>
<feature type="region of interest" description="Disordered" evidence="1">
    <location>
        <begin position="70"/>
        <end position="92"/>
    </location>
</feature>
<accession>A0A392RDF5</accession>
<sequence>MQFPLIYTDSTSPLYDKLRDANHQPPTLIDLNYDGDDDNDDGIDKISTNLTIMYRQLVSSGKTARLFFGNSYRAGDEPDPGPGSLENVPHGT</sequence>
<dbReference type="EMBL" id="LXQA010209961">
    <property type="protein sequence ID" value="MCI34054.1"/>
    <property type="molecule type" value="Genomic_DNA"/>
</dbReference>
<dbReference type="SUPFAM" id="SSF48056">
    <property type="entry name" value="Di-copper centre-containing domain"/>
    <property type="match status" value="1"/>
</dbReference>
<evidence type="ECO:0000256" key="1">
    <source>
        <dbReference type="SAM" id="MobiDB-lite"/>
    </source>
</evidence>
<evidence type="ECO:0000313" key="2">
    <source>
        <dbReference type="EMBL" id="MCI34054.1"/>
    </source>
</evidence>
<dbReference type="AlphaFoldDB" id="A0A392RDF5"/>
<dbReference type="InterPro" id="IPR050316">
    <property type="entry name" value="Tyrosinase/Hemocyanin"/>
</dbReference>
<protein>
    <submittedName>
        <fullName evidence="2">Polyphenol oxidase</fullName>
    </submittedName>
</protein>
<comment type="caution">
    <text evidence="2">The sequence shown here is derived from an EMBL/GenBank/DDBJ whole genome shotgun (WGS) entry which is preliminary data.</text>
</comment>
<keyword evidence="3" id="KW-1185">Reference proteome</keyword>
<organism evidence="2 3">
    <name type="scientific">Trifolium medium</name>
    <dbReference type="NCBI Taxonomy" id="97028"/>
    <lineage>
        <taxon>Eukaryota</taxon>
        <taxon>Viridiplantae</taxon>
        <taxon>Streptophyta</taxon>
        <taxon>Embryophyta</taxon>
        <taxon>Tracheophyta</taxon>
        <taxon>Spermatophyta</taxon>
        <taxon>Magnoliopsida</taxon>
        <taxon>eudicotyledons</taxon>
        <taxon>Gunneridae</taxon>
        <taxon>Pentapetalae</taxon>
        <taxon>rosids</taxon>
        <taxon>fabids</taxon>
        <taxon>Fabales</taxon>
        <taxon>Fabaceae</taxon>
        <taxon>Papilionoideae</taxon>
        <taxon>50 kb inversion clade</taxon>
        <taxon>NPAAA clade</taxon>
        <taxon>Hologalegina</taxon>
        <taxon>IRL clade</taxon>
        <taxon>Trifolieae</taxon>
        <taxon>Trifolium</taxon>
    </lineage>
</organism>
<proteinExistence type="predicted"/>